<comment type="caution">
    <text evidence="1">The sequence shown here is derived from an EMBL/GenBank/DDBJ whole genome shotgun (WGS) entry which is preliminary data.</text>
</comment>
<dbReference type="Proteomes" id="UP000020681">
    <property type="component" value="Unassembled WGS sequence"/>
</dbReference>
<keyword evidence="2" id="KW-1185">Reference proteome</keyword>
<sequence length="67" mass="7646">MSADLAVQALSDAIDRPQATLTVASVNWDRFYPTFALARPRPFLHEITEVMAYASRCARALHRRRRS</sequence>
<dbReference type="Gene3D" id="3.40.50.720">
    <property type="entry name" value="NAD(P)-binding Rossmann-like Domain"/>
    <property type="match status" value="1"/>
</dbReference>
<dbReference type="EMBL" id="JAOL01000002">
    <property type="protein sequence ID" value="EUA94286.1"/>
    <property type="molecule type" value="Genomic_DNA"/>
</dbReference>
<name>A0ABP3AWA1_MYCUL</name>
<protein>
    <submittedName>
        <fullName evidence="1">Type I polyketide synthase loading module domain protein</fullName>
    </submittedName>
</protein>
<gene>
    <name evidence="1" type="ORF">I551_8449</name>
</gene>
<reference evidence="1 2" key="1">
    <citation type="submission" date="2014-01" db="EMBL/GenBank/DDBJ databases">
        <authorList>
            <person name="Dobos K."/>
            <person name="Lenaerts A."/>
            <person name="Ordway D."/>
            <person name="DeGroote M.A."/>
            <person name="Parker T."/>
            <person name="Sizemore C."/>
            <person name="Tallon L.J."/>
            <person name="Sadzewicz L.K."/>
            <person name="Sengamalay N."/>
            <person name="Fraser C.M."/>
            <person name="Hine E."/>
            <person name="Shefchek K.A."/>
            <person name="Das S.P."/>
            <person name="Tettelin H."/>
        </authorList>
    </citation>
    <scope>NUCLEOTIDE SEQUENCE [LARGE SCALE GENOMIC DNA]</scope>
    <source>
        <strain evidence="1 2">Harvey</strain>
    </source>
</reference>
<evidence type="ECO:0000313" key="2">
    <source>
        <dbReference type="Proteomes" id="UP000020681"/>
    </source>
</evidence>
<accession>A0ABP3AWA1</accession>
<evidence type="ECO:0000313" key="1">
    <source>
        <dbReference type="EMBL" id="EUA94286.1"/>
    </source>
</evidence>
<proteinExistence type="predicted"/>
<organism evidence="1 2">
    <name type="scientific">Mycobacterium ulcerans str. Harvey</name>
    <dbReference type="NCBI Taxonomy" id="1299332"/>
    <lineage>
        <taxon>Bacteria</taxon>
        <taxon>Bacillati</taxon>
        <taxon>Actinomycetota</taxon>
        <taxon>Actinomycetes</taxon>
        <taxon>Mycobacteriales</taxon>
        <taxon>Mycobacteriaceae</taxon>
        <taxon>Mycobacterium</taxon>
        <taxon>Mycobacterium ulcerans group</taxon>
    </lineage>
</organism>